<dbReference type="EMBL" id="CAAHFG010000001">
    <property type="protein sequence ID" value="VGO12989.1"/>
    <property type="molecule type" value="Genomic_DNA"/>
</dbReference>
<sequence length="454" mass="49748">MKKRFFAKHAKSSAALVSLGVHAVLIVIALTFVAVTVVQKEEKAFEAKPVNRPKMQLKKLQVPVNTKKKSVKKPKLRKRIVVKPKMSQTMPDIKMPEITGVKGGLGGGVGGGLGDGGGVGFSMPEIEIFGVKGKGEKIFLILDTGNHMLIDEMGGIPAYTLIKDEMLRIVEELPPTALFNIGVFFGGRVQTLFPSLMSASRGNAAKAKAWLGPLNASGDAVTSGKFGIETLGPGGVDNRGDYRIGKFAEPLKKGGSIYGDEWSGGRVWYDATMVAMQQQADTVFILSNAWGHQRVALQKVPPLQEWKKTTSAGKKWTELVAKGREKLAQENVKRKSAGQPPKVISGGEWGIIREYFPDTERPPEPDFYYYKPLDFAEAFAAMKDQYRPREALTASGLNKKKSSKMDFSLNVVQFIRVDAEADERSSGNFSQLTQLCKGQYQTVKGLEEIQSYVK</sequence>
<protein>
    <recommendedName>
        <fullName evidence="3">VWFA domain-containing protein</fullName>
    </recommendedName>
</protein>
<dbReference type="Proteomes" id="UP000366872">
    <property type="component" value="Unassembled WGS sequence"/>
</dbReference>
<evidence type="ECO:0008006" key="3">
    <source>
        <dbReference type="Google" id="ProtNLM"/>
    </source>
</evidence>
<keyword evidence="2" id="KW-1185">Reference proteome</keyword>
<gene>
    <name evidence="1" type="ORF">PDESU_01543</name>
</gene>
<organism evidence="1 2">
    <name type="scientific">Pontiella desulfatans</name>
    <dbReference type="NCBI Taxonomy" id="2750659"/>
    <lineage>
        <taxon>Bacteria</taxon>
        <taxon>Pseudomonadati</taxon>
        <taxon>Kiritimatiellota</taxon>
        <taxon>Kiritimatiellia</taxon>
        <taxon>Kiritimatiellales</taxon>
        <taxon>Pontiellaceae</taxon>
        <taxon>Pontiella</taxon>
    </lineage>
</organism>
<reference evidence="1 2" key="1">
    <citation type="submission" date="2019-04" db="EMBL/GenBank/DDBJ databases">
        <authorList>
            <person name="Van Vliet M D."/>
        </authorList>
    </citation>
    <scope>NUCLEOTIDE SEQUENCE [LARGE SCALE GENOMIC DNA]</scope>
    <source>
        <strain evidence="1 2">F1</strain>
    </source>
</reference>
<dbReference type="AlphaFoldDB" id="A0A6C2TZJ0"/>
<accession>A0A6C2TZJ0</accession>
<evidence type="ECO:0000313" key="1">
    <source>
        <dbReference type="EMBL" id="VGO12989.1"/>
    </source>
</evidence>
<proteinExistence type="predicted"/>
<dbReference type="RefSeq" id="WP_136078605.1">
    <property type="nucleotide sequence ID" value="NZ_CAAHFG010000001.1"/>
</dbReference>
<evidence type="ECO:0000313" key="2">
    <source>
        <dbReference type="Proteomes" id="UP000366872"/>
    </source>
</evidence>
<name>A0A6C2TZJ0_PONDE</name>